<dbReference type="GO" id="GO:0000160">
    <property type="term" value="P:phosphorelay signal transduction system"/>
    <property type="evidence" value="ECO:0007669"/>
    <property type="project" value="UniProtKB-KW"/>
</dbReference>
<dbReference type="InterPro" id="IPR011006">
    <property type="entry name" value="CheY-like_superfamily"/>
</dbReference>
<dbReference type="PROSITE" id="PS50110">
    <property type="entry name" value="RESPONSE_REGULATORY"/>
    <property type="match status" value="1"/>
</dbReference>
<keyword evidence="13" id="KW-0597">Phosphoprotein</keyword>
<dbReference type="Pfam" id="PF02954">
    <property type="entry name" value="HTH_8"/>
    <property type="match status" value="1"/>
</dbReference>
<dbReference type="PROSITE" id="PS00688">
    <property type="entry name" value="SIGMA54_INTERACT_3"/>
    <property type="match status" value="1"/>
</dbReference>
<dbReference type="PANTHER" id="PTHR32071:SF117">
    <property type="entry name" value="PTS-DEPENDENT DIHYDROXYACETONE KINASE OPERON REGULATORY PROTEIN-RELATED"/>
    <property type="match status" value="1"/>
</dbReference>
<keyword evidence="8" id="KW-0902">Two-component regulatory system</keyword>
<dbReference type="CDD" id="cd00009">
    <property type="entry name" value="AAA"/>
    <property type="match status" value="1"/>
</dbReference>
<keyword evidence="7" id="KW-0067">ATP-binding</keyword>
<dbReference type="PROSITE" id="PS00676">
    <property type="entry name" value="SIGMA54_INTERACT_2"/>
    <property type="match status" value="1"/>
</dbReference>
<reference evidence="16" key="1">
    <citation type="submission" date="2016-10" db="EMBL/GenBank/DDBJ databases">
        <title>Rhodobacter sp. LPB0142, isolated from sea water.</title>
        <authorList>
            <person name="Kim E."/>
            <person name="Yi H."/>
        </authorList>
    </citation>
    <scope>NUCLEOTIDE SEQUENCE [LARGE SCALE GENOMIC DNA]</scope>
    <source>
        <strain evidence="16">LPB0142</strain>
    </source>
</reference>
<evidence type="ECO:0000256" key="11">
    <source>
        <dbReference type="ARBA" id="ARBA00023159"/>
    </source>
</evidence>
<dbReference type="GO" id="GO:0043565">
    <property type="term" value="F:sequence-specific DNA binding"/>
    <property type="evidence" value="ECO:0007669"/>
    <property type="project" value="InterPro"/>
</dbReference>
<sequence>MIAPLAPTALDGGPPADILLIEDTASLRIIYETHLRAAGLTVLSAGSAGEGLGLFRSPGAGVVLLDLMLPDRDGISVLQEMLAICPQAAVVVITADRSIDRAVAAMRAGAQDFLVKPVNEARLMAAIQNARHTAALALPPGAQEMRTPAPGFIGQSETMQQVYARMRSSARSMAPVFITGESGTGKELCAQAIHALSPRGGAGAFVPLDCGVIPLDRLEIEVFGQSRGAGGADKPGAAELADGGTLFLDEICELDLSLQSKLLRFLQSGTIRPLGAAEARKVDVRVIAASTRDPLVALREGRLREDLYYRLHVVPIALPPLRARREDIPELARAALRHFASLEGRGFTRLSAGAEAALCAQDWPGNVRQLMNVMRSAAVMHDGPELTEAMLPADLAQTAAPLERAPTDALRADLAGLTLAEIERYAIEEALARHDGSVPRAARELGVAPSTLYRKLEAWKAG</sequence>
<dbReference type="GO" id="GO:0006355">
    <property type="term" value="P:regulation of DNA-templated transcription"/>
    <property type="evidence" value="ECO:0007669"/>
    <property type="project" value="InterPro"/>
</dbReference>
<evidence type="ECO:0000256" key="6">
    <source>
        <dbReference type="ARBA" id="ARBA00022741"/>
    </source>
</evidence>
<dbReference type="SMART" id="SM00382">
    <property type="entry name" value="AAA"/>
    <property type="match status" value="1"/>
</dbReference>
<comment type="function">
    <text evidence="1">Required for activation of most nif operons, which are directly involved in nitrogen fixation.</text>
</comment>
<keyword evidence="11" id="KW-0010">Activator</keyword>
<dbReference type="Pfam" id="PF00072">
    <property type="entry name" value="Response_reg"/>
    <property type="match status" value="1"/>
</dbReference>
<comment type="subunit">
    <text evidence="2">Interacts with sigma-54.</text>
</comment>
<evidence type="ECO:0000256" key="5">
    <source>
        <dbReference type="ARBA" id="ARBA00022737"/>
    </source>
</evidence>
<evidence type="ECO:0000313" key="17">
    <source>
        <dbReference type="Proteomes" id="UP000176562"/>
    </source>
</evidence>
<accession>A0A1D9M9I1</accession>
<evidence type="ECO:0000256" key="7">
    <source>
        <dbReference type="ARBA" id="ARBA00022840"/>
    </source>
</evidence>
<keyword evidence="12" id="KW-0804">Transcription</keyword>
<dbReference type="RefSeq" id="WP_071165545.1">
    <property type="nucleotide sequence ID" value="NZ_CP017781.1"/>
</dbReference>
<evidence type="ECO:0000259" key="15">
    <source>
        <dbReference type="PROSITE" id="PS50110"/>
    </source>
</evidence>
<dbReference type="AlphaFoldDB" id="A0A1D9M9I1"/>
<dbReference type="KEGG" id="rhp:LPB142_03680"/>
<dbReference type="InterPro" id="IPR058031">
    <property type="entry name" value="AAA_lid_NorR"/>
</dbReference>
<dbReference type="PROSITE" id="PS50045">
    <property type="entry name" value="SIGMA54_INTERACT_4"/>
    <property type="match status" value="1"/>
</dbReference>
<evidence type="ECO:0000256" key="4">
    <source>
        <dbReference type="ARBA" id="ARBA00022723"/>
    </source>
</evidence>
<evidence type="ECO:0000256" key="12">
    <source>
        <dbReference type="ARBA" id="ARBA00023163"/>
    </source>
</evidence>
<keyword evidence="17" id="KW-1185">Reference proteome</keyword>
<dbReference type="GO" id="GO:0005524">
    <property type="term" value="F:ATP binding"/>
    <property type="evidence" value="ECO:0007669"/>
    <property type="project" value="UniProtKB-KW"/>
</dbReference>
<evidence type="ECO:0000256" key="3">
    <source>
        <dbReference type="ARBA" id="ARBA00015308"/>
    </source>
</evidence>
<keyword evidence="5" id="KW-0677">Repeat</keyword>
<evidence type="ECO:0000256" key="8">
    <source>
        <dbReference type="ARBA" id="ARBA00023012"/>
    </source>
</evidence>
<evidence type="ECO:0000259" key="14">
    <source>
        <dbReference type="PROSITE" id="PS50045"/>
    </source>
</evidence>
<dbReference type="STRING" id="1850250.LPB142_03680"/>
<dbReference type="SUPFAM" id="SSF52540">
    <property type="entry name" value="P-loop containing nucleoside triphosphate hydrolases"/>
    <property type="match status" value="1"/>
</dbReference>
<dbReference type="EMBL" id="CP017781">
    <property type="protein sequence ID" value="AOZ68525.1"/>
    <property type="molecule type" value="Genomic_DNA"/>
</dbReference>
<dbReference type="InterPro" id="IPR025944">
    <property type="entry name" value="Sigma_54_int_dom_CS"/>
</dbReference>
<dbReference type="Gene3D" id="1.10.10.60">
    <property type="entry name" value="Homeodomain-like"/>
    <property type="match status" value="1"/>
</dbReference>
<evidence type="ECO:0000256" key="10">
    <source>
        <dbReference type="ARBA" id="ARBA00023125"/>
    </source>
</evidence>
<dbReference type="Gene3D" id="3.40.50.2300">
    <property type="match status" value="1"/>
</dbReference>
<feature type="domain" description="Sigma-54 factor interaction" evidence="14">
    <location>
        <begin position="152"/>
        <end position="379"/>
    </location>
</feature>
<evidence type="ECO:0000256" key="13">
    <source>
        <dbReference type="PROSITE-ProRule" id="PRU00169"/>
    </source>
</evidence>
<proteinExistence type="predicted"/>
<dbReference type="InterPro" id="IPR003593">
    <property type="entry name" value="AAA+_ATPase"/>
</dbReference>
<evidence type="ECO:0000256" key="2">
    <source>
        <dbReference type="ARBA" id="ARBA00011135"/>
    </source>
</evidence>
<dbReference type="InterPro" id="IPR001789">
    <property type="entry name" value="Sig_transdc_resp-reg_receiver"/>
</dbReference>
<dbReference type="InterPro" id="IPR009057">
    <property type="entry name" value="Homeodomain-like_sf"/>
</dbReference>
<dbReference type="InterPro" id="IPR025943">
    <property type="entry name" value="Sigma_54_int_dom_ATP-bd_2"/>
</dbReference>
<evidence type="ECO:0000256" key="1">
    <source>
        <dbReference type="ARBA" id="ARBA00002167"/>
    </source>
</evidence>
<dbReference type="Gene3D" id="1.10.8.60">
    <property type="match status" value="1"/>
</dbReference>
<feature type="domain" description="Response regulatory" evidence="15">
    <location>
        <begin position="17"/>
        <end position="131"/>
    </location>
</feature>
<keyword evidence="6" id="KW-0547">Nucleotide-binding</keyword>
<feature type="modified residue" description="4-aspartylphosphate" evidence="13">
    <location>
        <position position="66"/>
    </location>
</feature>
<dbReference type="InterPro" id="IPR002197">
    <property type="entry name" value="HTH_Fis"/>
</dbReference>
<organism evidence="16 17">
    <name type="scientific">Rhodobacter xanthinilyticus</name>
    <dbReference type="NCBI Taxonomy" id="1850250"/>
    <lineage>
        <taxon>Bacteria</taxon>
        <taxon>Pseudomonadati</taxon>
        <taxon>Pseudomonadota</taxon>
        <taxon>Alphaproteobacteria</taxon>
        <taxon>Rhodobacterales</taxon>
        <taxon>Rhodobacter group</taxon>
        <taxon>Rhodobacter</taxon>
    </lineage>
</organism>
<gene>
    <name evidence="16" type="ORF">LPB142_03680</name>
</gene>
<name>A0A1D9M9I1_9RHOB</name>
<keyword evidence="9" id="KW-0805">Transcription regulation</keyword>
<dbReference type="SUPFAM" id="SSF46689">
    <property type="entry name" value="Homeodomain-like"/>
    <property type="match status" value="1"/>
</dbReference>
<dbReference type="InterPro" id="IPR027417">
    <property type="entry name" value="P-loop_NTPase"/>
</dbReference>
<dbReference type="SMART" id="SM00448">
    <property type="entry name" value="REC"/>
    <property type="match status" value="1"/>
</dbReference>
<dbReference type="Gene3D" id="3.40.50.300">
    <property type="entry name" value="P-loop containing nucleotide triphosphate hydrolases"/>
    <property type="match status" value="1"/>
</dbReference>
<dbReference type="Proteomes" id="UP000176562">
    <property type="component" value="Chromosome"/>
</dbReference>
<evidence type="ECO:0000313" key="16">
    <source>
        <dbReference type="EMBL" id="AOZ68525.1"/>
    </source>
</evidence>
<dbReference type="FunFam" id="3.40.50.300:FF:000006">
    <property type="entry name" value="DNA-binding transcriptional regulator NtrC"/>
    <property type="match status" value="1"/>
</dbReference>
<dbReference type="Pfam" id="PF00158">
    <property type="entry name" value="Sigma54_activat"/>
    <property type="match status" value="1"/>
</dbReference>
<evidence type="ECO:0000256" key="9">
    <source>
        <dbReference type="ARBA" id="ARBA00023015"/>
    </source>
</evidence>
<dbReference type="GO" id="GO:0046872">
    <property type="term" value="F:metal ion binding"/>
    <property type="evidence" value="ECO:0007669"/>
    <property type="project" value="UniProtKB-KW"/>
</dbReference>
<dbReference type="SUPFAM" id="SSF52172">
    <property type="entry name" value="CheY-like"/>
    <property type="match status" value="1"/>
</dbReference>
<dbReference type="Pfam" id="PF25601">
    <property type="entry name" value="AAA_lid_14"/>
    <property type="match status" value="1"/>
</dbReference>
<keyword evidence="10" id="KW-0238">DNA-binding</keyword>
<protein>
    <recommendedName>
        <fullName evidence="3">Nif-specific regulatory protein</fullName>
    </recommendedName>
</protein>
<dbReference type="InterPro" id="IPR002078">
    <property type="entry name" value="Sigma_54_int"/>
</dbReference>
<keyword evidence="4" id="KW-0479">Metal-binding</keyword>
<dbReference type="PANTHER" id="PTHR32071">
    <property type="entry name" value="TRANSCRIPTIONAL REGULATORY PROTEIN"/>
    <property type="match status" value="1"/>
</dbReference>